<dbReference type="Proteomes" id="UP001515500">
    <property type="component" value="Chromosome 16"/>
</dbReference>
<evidence type="ECO:0000313" key="3">
    <source>
        <dbReference type="RefSeq" id="XP_039142374.1"/>
    </source>
</evidence>
<dbReference type="AlphaFoldDB" id="A0AB40CSL3"/>
<sequence>MVWKEEEEEEMIRVREYDKDKDLWKVEEMERRCEIGHSGTETSSKKSTKKKKKSMKLFVDLLGDPMSRVRHTPLHVMLVAEYGEKEKEKKEIVGVIRACIKMVTRGMKPVNEHPIYAKVAYILGLRVSTSHRRNGIGTKLVEEVESWCRKNGAEYSYMATERSNTASLNLFTKKFSYTHFRSPAMLVHPVHHHTLPLPLHHHSLSIFHLPPSLATSLYNQIFKTNSEFYPSDIFSVLSNPLTITTLIALPASDVAWQPCSVLRGILPKSYAVLSLWNSAGVFRMRVAGAPALAKAVLGVARALDERAPWMRLPALKDVFRPFGVYFMYGLHMEGEGGARLMTSLCRVAHNIASKDEGCAAIVAEVGPGDPVRVAVPRWRRFSCEEDVWCVKRLGGDGEKRRNGGDDDGVDNWVKSPPSTDVIFVDPREF</sequence>
<evidence type="ECO:0000313" key="2">
    <source>
        <dbReference type="Proteomes" id="UP001515500"/>
    </source>
</evidence>
<reference evidence="3" key="1">
    <citation type="submission" date="2025-08" db="UniProtKB">
        <authorList>
            <consortium name="RefSeq"/>
        </authorList>
    </citation>
    <scope>IDENTIFICATION</scope>
</reference>
<dbReference type="InterPro" id="IPR000182">
    <property type="entry name" value="GNAT_dom"/>
</dbReference>
<dbReference type="RefSeq" id="XP_039142374.1">
    <property type="nucleotide sequence ID" value="XM_039286440.1"/>
</dbReference>
<gene>
    <name evidence="3" type="primary">LOC120279508</name>
</gene>
<dbReference type="Gene3D" id="3.40.630.30">
    <property type="match status" value="1"/>
</dbReference>
<dbReference type="InterPro" id="IPR016181">
    <property type="entry name" value="Acyl_CoA_acyltransferase"/>
</dbReference>
<dbReference type="CDD" id="cd04301">
    <property type="entry name" value="NAT_SF"/>
    <property type="match status" value="1"/>
</dbReference>
<name>A0AB40CSL3_DIOCR</name>
<proteinExistence type="predicted"/>
<dbReference type="PANTHER" id="PTHR47370">
    <property type="entry name" value="ACYL-COA N-ACYLTRANSFERASES (NAT) SUPERFAMILY PROTEIN"/>
    <property type="match status" value="1"/>
</dbReference>
<protein>
    <submittedName>
        <fullName evidence="3">Probable N-acetyltransferase HLS1</fullName>
    </submittedName>
</protein>
<evidence type="ECO:0000259" key="1">
    <source>
        <dbReference type="PROSITE" id="PS51186"/>
    </source>
</evidence>
<organism evidence="2 3">
    <name type="scientific">Dioscorea cayennensis subsp. rotundata</name>
    <name type="common">White Guinea yam</name>
    <name type="synonym">Dioscorea rotundata</name>
    <dbReference type="NCBI Taxonomy" id="55577"/>
    <lineage>
        <taxon>Eukaryota</taxon>
        <taxon>Viridiplantae</taxon>
        <taxon>Streptophyta</taxon>
        <taxon>Embryophyta</taxon>
        <taxon>Tracheophyta</taxon>
        <taxon>Spermatophyta</taxon>
        <taxon>Magnoliopsida</taxon>
        <taxon>Liliopsida</taxon>
        <taxon>Dioscoreales</taxon>
        <taxon>Dioscoreaceae</taxon>
        <taxon>Dioscorea</taxon>
    </lineage>
</organism>
<dbReference type="Pfam" id="PF00583">
    <property type="entry name" value="Acetyltransf_1"/>
    <property type="match status" value="1"/>
</dbReference>
<dbReference type="GeneID" id="120279508"/>
<dbReference type="SUPFAM" id="SSF55729">
    <property type="entry name" value="Acyl-CoA N-acyltransferases (Nat)"/>
    <property type="match status" value="1"/>
</dbReference>
<accession>A0AB40CSL3</accession>
<dbReference type="GO" id="GO:0016747">
    <property type="term" value="F:acyltransferase activity, transferring groups other than amino-acyl groups"/>
    <property type="evidence" value="ECO:0007669"/>
    <property type="project" value="InterPro"/>
</dbReference>
<dbReference type="PROSITE" id="PS51186">
    <property type="entry name" value="GNAT"/>
    <property type="match status" value="1"/>
</dbReference>
<keyword evidence="2" id="KW-1185">Reference proteome</keyword>
<dbReference type="InterPro" id="IPR052810">
    <property type="entry name" value="Plant_NAT"/>
</dbReference>
<feature type="domain" description="N-acetyltransferase" evidence="1">
    <location>
        <begin position="12"/>
        <end position="202"/>
    </location>
</feature>
<dbReference type="PANTHER" id="PTHR47370:SF6">
    <property type="entry name" value="N-ACETYLTRANSFERASE HLS1-RELATED"/>
    <property type="match status" value="1"/>
</dbReference>